<dbReference type="EMBL" id="PEZK01000028">
    <property type="protein sequence ID" value="PIU02100.1"/>
    <property type="molecule type" value="Genomic_DNA"/>
</dbReference>
<dbReference type="InterPro" id="IPR004401">
    <property type="entry name" value="YbaB/EbfC"/>
</dbReference>
<comment type="caution">
    <text evidence="1">The sequence shown here is derived from an EMBL/GenBank/DDBJ whole genome shotgun (WGS) entry which is preliminary data.</text>
</comment>
<dbReference type="AlphaFoldDB" id="A0A2M6XAJ0"/>
<evidence type="ECO:0000313" key="2">
    <source>
        <dbReference type="Proteomes" id="UP000231214"/>
    </source>
</evidence>
<dbReference type="InterPro" id="IPR036894">
    <property type="entry name" value="YbaB-like_sf"/>
</dbReference>
<dbReference type="GO" id="GO:0003677">
    <property type="term" value="F:DNA binding"/>
    <property type="evidence" value="ECO:0007669"/>
    <property type="project" value="InterPro"/>
</dbReference>
<dbReference type="Gene3D" id="3.30.1310.10">
    <property type="entry name" value="Nucleoid-associated protein YbaB-like domain"/>
    <property type="match status" value="1"/>
</dbReference>
<dbReference type="Proteomes" id="UP000231214">
    <property type="component" value="Unassembled WGS sequence"/>
</dbReference>
<evidence type="ECO:0000313" key="1">
    <source>
        <dbReference type="EMBL" id="PIU02100.1"/>
    </source>
</evidence>
<protein>
    <recommendedName>
        <fullName evidence="3">Nucleoid-associated protein</fullName>
    </recommendedName>
</protein>
<dbReference type="SUPFAM" id="SSF82607">
    <property type="entry name" value="YbaB-like"/>
    <property type="match status" value="1"/>
</dbReference>
<accession>A0A2M6XAJ0</accession>
<proteinExistence type="predicted"/>
<organism evidence="1 2">
    <name type="scientific">Candidatus Shapirobacteria bacterium CG09_land_8_20_14_0_10_49_15</name>
    <dbReference type="NCBI Taxonomy" id="1974482"/>
    <lineage>
        <taxon>Bacteria</taxon>
        <taxon>Candidatus Shapironibacteriota</taxon>
    </lineage>
</organism>
<evidence type="ECO:0008006" key="3">
    <source>
        <dbReference type="Google" id="ProtNLM"/>
    </source>
</evidence>
<gene>
    <name evidence="1" type="ORF">COT66_01955</name>
</gene>
<dbReference type="Pfam" id="PF02575">
    <property type="entry name" value="YbaB_DNA_bd"/>
    <property type="match status" value="1"/>
</dbReference>
<sequence>MIDFSKFRRAPEQIGQKAKMAGQMFKIQKELAGVTTEYEEKGIKVVIKGGGLINAPKIKELEFEGEVEDKDIVEIINKALKESHQKSLKKLKEVSGDLQGMAGV</sequence>
<name>A0A2M6XAJ0_9BACT</name>
<reference evidence="2" key="1">
    <citation type="submission" date="2017-09" db="EMBL/GenBank/DDBJ databases">
        <title>Depth-based differentiation of microbial function through sediment-hosted aquifers and enrichment of novel symbionts in the deep terrestrial subsurface.</title>
        <authorList>
            <person name="Probst A.J."/>
            <person name="Ladd B."/>
            <person name="Jarett J.K."/>
            <person name="Geller-Mcgrath D.E."/>
            <person name="Sieber C.M.K."/>
            <person name="Emerson J.B."/>
            <person name="Anantharaman K."/>
            <person name="Thomas B.C."/>
            <person name="Malmstrom R."/>
            <person name="Stieglmeier M."/>
            <person name="Klingl A."/>
            <person name="Woyke T."/>
            <person name="Ryan C.M."/>
            <person name="Banfield J.F."/>
        </authorList>
    </citation>
    <scope>NUCLEOTIDE SEQUENCE [LARGE SCALE GENOMIC DNA]</scope>
</reference>